<organism evidence="1 3">
    <name type="scientific">Streptomyces phage BillNye</name>
    <dbReference type="NCBI Taxonomy" id="2079426"/>
    <lineage>
        <taxon>Viruses</taxon>
        <taxon>Duplodnaviria</taxon>
        <taxon>Heunggongvirae</taxon>
        <taxon>Uroviricota</taxon>
        <taxon>Caudoviricetes</taxon>
        <taxon>Stanwilliamsviridae</taxon>
        <taxon>Loccivirinae</taxon>
        <taxon>Wilnyevirus</taxon>
        <taxon>Wilnyevirus billnye</taxon>
    </lineage>
</organism>
<proteinExistence type="predicted"/>
<keyword evidence="3" id="KW-1185">Reference proteome</keyword>
<evidence type="ECO:0000313" key="2">
    <source>
        <dbReference type="EMBL" id="AVD99417.1"/>
    </source>
</evidence>
<sequence>MEYPEKIEVCPDCLFLIANGEVTDSEGNDISETHAAEMQAIWGDSEITLGRVKEGDETEEEFQANDEIESEGWFSWRECQGCGSRLGGTRYYATVWLQA</sequence>
<name>A0A2L1IVL6_9CAUD</name>
<protein>
    <submittedName>
        <fullName evidence="1">Uncharacterized protein</fullName>
    </submittedName>
</protein>
<gene>
    <name evidence="1" type="ORF">SEA_BILLNYE_2</name>
    <name evidence="2" type="ORF">SEA_BILLNYE_248</name>
</gene>
<evidence type="ECO:0000313" key="3">
    <source>
        <dbReference type="Proteomes" id="UP000241925"/>
    </source>
</evidence>
<dbReference type="EMBL" id="MG757153">
    <property type="protein sequence ID" value="AVD99417.1"/>
    <property type="molecule type" value="Genomic_DNA"/>
</dbReference>
<dbReference type="EMBL" id="MG757153">
    <property type="protein sequence ID" value="AVD99207.1"/>
    <property type="molecule type" value="Genomic_DNA"/>
</dbReference>
<accession>A0A2L1IVL6</accession>
<dbReference type="Proteomes" id="UP000241925">
    <property type="component" value="Segment"/>
</dbReference>
<evidence type="ECO:0000313" key="1">
    <source>
        <dbReference type="EMBL" id="AVD99207.1"/>
    </source>
</evidence>
<reference evidence="1 3" key="1">
    <citation type="submission" date="2018-01" db="EMBL/GenBank/DDBJ databases">
        <authorList>
            <person name="Grinwald M.F."/>
            <person name="Tasoff P."/>
            <person name="Simpson K.F."/>
            <person name="Vasser A."/>
            <person name="Shaffer C.D."/>
            <person name="Weston-Hafer K.A."/>
            <person name="Russell D.A."/>
            <person name="Pope W.H."/>
            <person name="Jacobs-Sera D."/>
            <person name="Hendrix R.W."/>
            <person name="Hatfull G.F."/>
        </authorList>
    </citation>
    <scope>NUCLEOTIDE SEQUENCE [LARGE SCALE GENOMIC DNA]</scope>
</reference>